<gene>
    <name evidence="1" type="ORF">BJ972_003182</name>
    <name evidence="2" type="ORF">ESP50_12585</name>
</gene>
<sequence>MTAFSTLTDLELIPVIEEQNSRLSFTSFDHDDAVALGNALVARAAADDLSFTTSILFGAQRVFHAARPGTNADNDDWLAKKARVVARFDAPSLLVGARCRAAGIDFHEVFGLDRSQFIPAGGGFPLRVNGSLTGFVGVSGLPERDDHSIVVEALEAAIARHS</sequence>
<evidence type="ECO:0000313" key="1">
    <source>
        <dbReference type="EMBL" id="NYD68663.1"/>
    </source>
</evidence>
<dbReference type="Pfam" id="PF03928">
    <property type="entry name" value="HbpS-like"/>
    <property type="match status" value="1"/>
</dbReference>
<comment type="caution">
    <text evidence="2">The sequence shown here is derived from an EMBL/GenBank/DDBJ whole genome shotgun (WGS) entry which is preliminary data.</text>
</comment>
<dbReference type="AlphaFoldDB" id="A0A4Q2M290"/>
<dbReference type="InterPro" id="IPR038084">
    <property type="entry name" value="PduO/GlcC-like_sf"/>
</dbReference>
<dbReference type="EMBL" id="JACCBI010000001">
    <property type="protein sequence ID" value="NYD68663.1"/>
    <property type="molecule type" value="Genomic_DNA"/>
</dbReference>
<name>A0A4Q2M290_9MICO</name>
<dbReference type="PANTHER" id="PTHR28255:SF1">
    <property type="entry name" value="UPF0303 PROTEIN YBR137W"/>
    <property type="match status" value="1"/>
</dbReference>
<dbReference type="SUPFAM" id="SSF143744">
    <property type="entry name" value="GlcG-like"/>
    <property type="match status" value="1"/>
</dbReference>
<dbReference type="Proteomes" id="UP000292686">
    <property type="component" value="Unassembled WGS sequence"/>
</dbReference>
<evidence type="ECO:0000313" key="3">
    <source>
        <dbReference type="Proteomes" id="UP000292686"/>
    </source>
</evidence>
<organism evidence="2 3">
    <name type="scientific">Agromyces atrinae</name>
    <dbReference type="NCBI Taxonomy" id="592376"/>
    <lineage>
        <taxon>Bacteria</taxon>
        <taxon>Bacillati</taxon>
        <taxon>Actinomycetota</taxon>
        <taxon>Actinomycetes</taxon>
        <taxon>Micrococcales</taxon>
        <taxon>Microbacteriaceae</taxon>
        <taxon>Agromyces</taxon>
    </lineage>
</organism>
<accession>A0A4Q2M290</accession>
<evidence type="ECO:0000313" key="4">
    <source>
        <dbReference type="Proteomes" id="UP000581087"/>
    </source>
</evidence>
<dbReference type="NCBIfam" id="NF002696">
    <property type="entry name" value="PRK02487.1-5"/>
    <property type="match status" value="1"/>
</dbReference>
<proteinExistence type="predicted"/>
<dbReference type="Gene3D" id="3.30.450.150">
    <property type="entry name" value="Haem-degrading domain"/>
    <property type="match status" value="1"/>
</dbReference>
<dbReference type="PANTHER" id="PTHR28255">
    <property type="match status" value="1"/>
</dbReference>
<dbReference type="InterPro" id="IPR010371">
    <property type="entry name" value="YBR137W-like"/>
</dbReference>
<reference evidence="2 3" key="1">
    <citation type="submission" date="2019-01" db="EMBL/GenBank/DDBJ databases">
        <title>Agromyces.</title>
        <authorList>
            <person name="Li J."/>
        </authorList>
    </citation>
    <scope>NUCLEOTIDE SEQUENCE [LARGE SCALE GENOMIC DNA]</scope>
    <source>
        <strain evidence="2 3">DSM 23870</strain>
    </source>
</reference>
<protein>
    <submittedName>
        <fullName evidence="2">Heme-degrading domain-containing protein</fullName>
    </submittedName>
</protein>
<dbReference type="OrthoDB" id="9815315at2"/>
<keyword evidence="3" id="KW-1185">Reference proteome</keyword>
<dbReference type="InterPro" id="IPR005624">
    <property type="entry name" value="PduO/GlcC-like"/>
</dbReference>
<dbReference type="Proteomes" id="UP000581087">
    <property type="component" value="Unassembled WGS sequence"/>
</dbReference>
<dbReference type="RefSeq" id="WP_129175668.1">
    <property type="nucleotide sequence ID" value="NZ_JACCBI010000001.1"/>
</dbReference>
<evidence type="ECO:0000313" key="2">
    <source>
        <dbReference type="EMBL" id="RXZ86034.1"/>
    </source>
</evidence>
<reference evidence="1 4" key="2">
    <citation type="submission" date="2020-07" db="EMBL/GenBank/DDBJ databases">
        <title>Sequencing the genomes of 1000 actinobacteria strains.</title>
        <authorList>
            <person name="Klenk H.-P."/>
        </authorList>
    </citation>
    <scope>NUCLEOTIDE SEQUENCE [LARGE SCALE GENOMIC DNA]</scope>
    <source>
        <strain evidence="1 4">DSM 23870</strain>
    </source>
</reference>
<dbReference type="EMBL" id="SDPM01000006">
    <property type="protein sequence ID" value="RXZ86034.1"/>
    <property type="molecule type" value="Genomic_DNA"/>
</dbReference>